<dbReference type="PANTHER" id="PTHR30547:SF5">
    <property type="entry name" value="NUCLEASE YHCG-RELATED"/>
    <property type="match status" value="1"/>
</dbReference>
<comment type="caution">
    <text evidence="2">The sequence shown here is derived from an EMBL/GenBank/DDBJ whole genome shotgun (WGS) entry which is preliminary data.</text>
</comment>
<feature type="domain" description="YhcG N-terminal" evidence="1">
    <location>
        <begin position="11"/>
        <end position="61"/>
    </location>
</feature>
<organism evidence="2">
    <name type="scientific">termite gut metagenome</name>
    <dbReference type="NCBI Taxonomy" id="433724"/>
    <lineage>
        <taxon>unclassified sequences</taxon>
        <taxon>metagenomes</taxon>
        <taxon>organismal metagenomes</taxon>
    </lineage>
</organism>
<dbReference type="InterPro" id="IPR041527">
    <property type="entry name" value="YhcG_N"/>
</dbReference>
<dbReference type="EMBL" id="SNRY01011353">
    <property type="protein sequence ID" value="KAA6304635.1"/>
    <property type="molecule type" value="Genomic_DNA"/>
</dbReference>
<accession>A0A5J4P5J8</accession>
<protein>
    <recommendedName>
        <fullName evidence="1">YhcG N-terminal domain-containing protein</fullName>
    </recommendedName>
</protein>
<dbReference type="InterPro" id="IPR053148">
    <property type="entry name" value="PD-DEXK-like_domain"/>
</dbReference>
<dbReference type="Pfam" id="PF17761">
    <property type="entry name" value="DUF1016_N"/>
    <property type="match status" value="1"/>
</dbReference>
<proteinExistence type="predicted"/>
<evidence type="ECO:0000313" key="2">
    <source>
        <dbReference type="EMBL" id="KAA6304635.1"/>
    </source>
</evidence>
<evidence type="ECO:0000259" key="1">
    <source>
        <dbReference type="Pfam" id="PF17761"/>
    </source>
</evidence>
<sequence length="86" mass="9916">MLEEYPISSKLLISRLNFSHFLAILRKDDPLERLFYEVEAIKNNWSVRELERAIDTALYVRTGLSKNKEAVIAKIKNLKPAEPAEG</sequence>
<dbReference type="AlphaFoldDB" id="A0A5J4P5J8"/>
<gene>
    <name evidence="2" type="ORF">EZS27_043717</name>
</gene>
<dbReference type="PANTHER" id="PTHR30547">
    <property type="entry name" value="UNCHARACTERIZED PROTEIN YHCG-RELATED"/>
    <property type="match status" value="1"/>
</dbReference>
<reference evidence="2" key="1">
    <citation type="submission" date="2019-03" db="EMBL/GenBank/DDBJ databases">
        <title>Single cell metagenomics reveals metabolic interactions within the superorganism composed of flagellate Streblomastix strix and complex community of Bacteroidetes bacteria on its surface.</title>
        <authorList>
            <person name="Treitli S.C."/>
            <person name="Kolisko M."/>
            <person name="Husnik F."/>
            <person name="Keeling P."/>
            <person name="Hampl V."/>
        </authorList>
    </citation>
    <scope>NUCLEOTIDE SEQUENCE</scope>
    <source>
        <strain evidence="2">STM</strain>
    </source>
</reference>
<name>A0A5J4P5J8_9ZZZZ</name>